<feature type="compositionally biased region" description="Polar residues" evidence="3">
    <location>
        <begin position="67"/>
        <end position="83"/>
    </location>
</feature>
<dbReference type="InterPro" id="IPR013320">
    <property type="entry name" value="ConA-like_dom_sf"/>
</dbReference>
<keyword evidence="2" id="KW-0325">Glycoprotein</keyword>
<dbReference type="Pfam" id="PF13385">
    <property type="entry name" value="Laminin_G_3"/>
    <property type="match status" value="1"/>
</dbReference>
<evidence type="ECO:0000256" key="1">
    <source>
        <dbReference type="ARBA" id="ARBA00022729"/>
    </source>
</evidence>
<organism evidence="6 7">
    <name type="scientific">Pseudolysinimonas kribbensis</name>
    <dbReference type="NCBI Taxonomy" id="433641"/>
    <lineage>
        <taxon>Bacteria</taxon>
        <taxon>Bacillati</taxon>
        <taxon>Actinomycetota</taxon>
        <taxon>Actinomycetes</taxon>
        <taxon>Micrococcales</taxon>
        <taxon>Microbacteriaceae</taxon>
        <taxon>Pseudolysinimonas</taxon>
    </lineage>
</organism>
<proteinExistence type="predicted"/>
<dbReference type="InterPro" id="IPR000601">
    <property type="entry name" value="PKD_dom"/>
</dbReference>
<dbReference type="InterPro" id="IPR045219">
    <property type="entry name" value="PKAT"/>
</dbReference>
<dbReference type="PANTHER" id="PTHR11861:SF8">
    <property type="entry name" value="PKD DOMAIN-CONTAINING PROTEIN"/>
    <property type="match status" value="1"/>
</dbReference>
<protein>
    <recommendedName>
        <fullName evidence="8">PKD domain-containing protein</fullName>
    </recommendedName>
</protein>
<dbReference type="InterPro" id="IPR022409">
    <property type="entry name" value="PKD/Chitinase_dom"/>
</dbReference>
<reference evidence="7" key="1">
    <citation type="journal article" date="2019" name="Int. J. Syst. Evol. Microbiol.">
        <title>The Global Catalogue of Microorganisms (GCM) 10K type strain sequencing project: providing services to taxonomists for standard genome sequencing and annotation.</title>
        <authorList>
            <consortium name="The Broad Institute Genomics Platform"/>
            <consortium name="The Broad Institute Genome Sequencing Center for Infectious Disease"/>
            <person name="Wu L."/>
            <person name="Ma J."/>
        </authorList>
    </citation>
    <scope>NUCLEOTIDE SEQUENCE [LARGE SCALE GENOMIC DNA]</scope>
    <source>
        <strain evidence="7">NBRC 108894</strain>
    </source>
</reference>
<evidence type="ECO:0000256" key="2">
    <source>
        <dbReference type="ARBA" id="ARBA00023180"/>
    </source>
</evidence>
<evidence type="ECO:0000313" key="6">
    <source>
        <dbReference type="EMBL" id="GMA93425.1"/>
    </source>
</evidence>
<comment type="caution">
    <text evidence="6">The sequence shown here is derived from an EMBL/GenBank/DDBJ whole genome shotgun (WGS) entry which is preliminary data.</text>
</comment>
<evidence type="ECO:0000256" key="3">
    <source>
        <dbReference type="SAM" id="MobiDB-lite"/>
    </source>
</evidence>
<dbReference type="SMART" id="SM00089">
    <property type="entry name" value="PKD"/>
    <property type="match status" value="4"/>
</dbReference>
<evidence type="ECO:0000259" key="5">
    <source>
        <dbReference type="PROSITE" id="PS50093"/>
    </source>
</evidence>
<evidence type="ECO:0000313" key="7">
    <source>
        <dbReference type="Proteomes" id="UP001157034"/>
    </source>
</evidence>
<feature type="domain" description="PKD" evidence="5">
    <location>
        <begin position="411"/>
        <end position="494"/>
    </location>
</feature>
<dbReference type="SUPFAM" id="SSF49299">
    <property type="entry name" value="PKD domain"/>
    <property type="match status" value="4"/>
</dbReference>
<feature type="domain" description="Laminin G" evidence="4">
    <location>
        <begin position="64"/>
        <end position="243"/>
    </location>
</feature>
<sequence length="828" mass="83597">MDARDRGLRHPSAYADRVLDDGAIVYWRLGGDASNWAGGADAVVGSGVTTTTPGAVSSDAGDPASRLSGSSTGTVRTPATVPSSTTTFSVETWIKTTTRTGGKIIGYGSSATGNSSNYDRHLYMLNNGRVTFGIYDGSTRTLTSPTALNDGAWHQLVGTLSPTDGLRLYVDGALVASDPTAKTAQSYNGYWRVGGDNLGGWPNQPSSTYFSGQVDEVAVYGTTLPASAVSAQYDLAAGIASPTAGFTATPTDLAIAVDGSQSAAPAGRTLTGYAWDWGDGTAAGSGVMATHTYAAAGTYPVTLTVTDSSGRTAVASKSVTVTAPNVAPTASFTSSVSGLTASVDASASTDSDGTLTSYSWDWGDGTAVGSGKTASHAYAAAGGYTVTLTVTDNDSSTGTTTGTVTVVHGAPTASFTTTPTGLDVAVDASASTAADGASLSYAWNWGDGTAAGSGKTATHTYTAPGDHTITLTVTDSLNSTATKAATVTLSTITFAAQDDFARSVSSGWGSADVGGAYTVVSGSASVTSVSGGAGVLALPAGQTRSMMLKSVVARDTTSTVVFSLDAAPSTGSAYAGVVARQMAGADDNYTTRVWLNKDGTVWLVAQRGGTVLQSAQVAGITRAAGDSFNLKVTVTGVSPTTITAKLWRVGAAEPANAQLTVTDSTAALQGAGYVGLHGNRSGSATSTGTITFDTYRVTAGDGTPPPANAVPTASFVSSTSALTVSTDASASTDSDGSIVGYAWNWGDGTAAGSGKTATHTYAAAGSYPVTLTVTDNGGATATRTTTVAVAAAPRRTSRRRMISLVRCRRAGVRRMWVARTRWCRVRRR</sequence>
<evidence type="ECO:0008006" key="8">
    <source>
        <dbReference type="Google" id="ProtNLM"/>
    </source>
</evidence>
<dbReference type="InterPro" id="IPR001791">
    <property type="entry name" value="Laminin_G"/>
</dbReference>
<evidence type="ECO:0000259" key="4">
    <source>
        <dbReference type="PROSITE" id="PS50025"/>
    </source>
</evidence>
<name>A0ABQ6K1L6_9MICO</name>
<dbReference type="Pfam" id="PF18911">
    <property type="entry name" value="PKD_4"/>
    <property type="match status" value="4"/>
</dbReference>
<feature type="domain" description="PKD" evidence="5">
    <location>
        <begin position="242"/>
        <end position="328"/>
    </location>
</feature>
<dbReference type="InterPro" id="IPR013783">
    <property type="entry name" value="Ig-like_fold"/>
</dbReference>
<dbReference type="Gene3D" id="2.60.120.200">
    <property type="match status" value="1"/>
</dbReference>
<dbReference type="SMART" id="SM00282">
    <property type="entry name" value="LamG"/>
    <property type="match status" value="1"/>
</dbReference>
<dbReference type="SUPFAM" id="SSF49899">
    <property type="entry name" value="Concanavalin A-like lectins/glucanases"/>
    <property type="match status" value="1"/>
</dbReference>
<dbReference type="CDD" id="cd00146">
    <property type="entry name" value="PKD"/>
    <property type="match status" value="4"/>
</dbReference>
<keyword evidence="7" id="KW-1185">Reference proteome</keyword>
<feature type="region of interest" description="Disordered" evidence="3">
    <location>
        <begin position="52"/>
        <end position="83"/>
    </location>
</feature>
<gene>
    <name evidence="6" type="ORF">GCM10025881_02490</name>
</gene>
<dbReference type="RefSeq" id="WP_284252221.1">
    <property type="nucleotide sequence ID" value="NZ_BSVB01000001.1"/>
</dbReference>
<dbReference type="InterPro" id="IPR035986">
    <property type="entry name" value="PKD_dom_sf"/>
</dbReference>
<accession>A0ABQ6K1L6</accession>
<feature type="domain" description="PKD" evidence="5">
    <location>
        <begin position="328"/>
        <end position="406"/>
    </location>
</feature>
<dbReference type="PROSITE" id="PS50025">
    <property type="entry name" value="LAM_G_DOMAIN"/>
    <property type="match status" value="1"/>
</dbReference>
<dbReference type="PANTHER" id="PTHR11861">
    <property type="entry name" value="MELANOCYTE PROTEIN PMEL 17-RELATED"/>
    <property type="match status" value="1"/>
</dbReference>
<dbReference type="Gene3D" id="2.60.40.10">
    <property type="entry name" value="Immunoglobulins"/>
    <property type="match status" value="4"/>
</dbReference>
<keyword evidence="1" id="KW-0732">Signal</keyword>
<dbReference type="CDD" id="cd00110">
    <property type="entry name" value="LamG"/>
    <property type="match status" value="1"/>
</dbReference>
<dbReference type="PROSITE" id="PS50093">
    <property type="entry name" value="PKD"/>
    <property type="match status" value="4"/>
</dbReference>
<dbReference type="EMBL" id="BSVB01000001">
    <property type="protein sequence ID" value="GMA93425.1"/>
    <property type="molecule type" value="Genomic_DNA"/>
</dbReference>
<dbReference type="Proteomes" id="UP001157034">
    <property type="component" value="Unassembled WGS sequence"/>
</dbReference>
<feature type="domain" description="PKD" evidence="5">
    <location>
        <begin position="711"/>
        <end position="796"/>
    </location>
</feature>